<feature type="coiled-coil region" evidence="1">
    <location>
        <begin position="296"/>
        <end position="323"/>
    </location>
</feature>
<feature type="compositionally biased region" description="Basic and acidic residues" evidence="2">
    <location>
        <begin position="187"/>
        <end position="200"/>
    </location>
</feature>
<comment type="caution">
    <text evidence="4">The sequence shown here is derived from an EMBL/GenBank/DDBJ whole genome shotgun (WGS) entry which is preliminary data.</text>
</comment>
<protein>
    <recommendedName>
        <fullName evidence="3">BEN domain-containing protein</fullName>
    </recommendedName>
</protein>
<sequence length="499" mass="56469">MPRANKLPKYALFDFNDGSVETGTSSLIDVECDGDETSDRNFPYDVSHFVFWPHRPSKNAEEEEIVKLKQCAKILLFGNDLILLKHYRDQLADEILPVASFGKIREKIWEKTDKPDEKINGQIQIALGSGERQSKRLKEKKTRDTSKPKTAKQSVVRKTGVKKKHDIQKSEDTLKKITEQKALFDNFDEKPSDHTFQEPVKRKRTSECSGDSTATTLLETDGVRSAGRAGSEVNKFISSPKTRKLSSSSVFSPATSDEESSDGPENKSISNAALSTSAFEVGGWRLRLEALKAEMIQKSCDDIQSLKDKVRYLQEENDNLKCKLKFCEEFTNVRTWIDQLIAKQKANKQLSSSSESSSDVIATVSKIDEPPRNCSEAEAAKLESKIDLENPLFIEAQFPITEKVIDSIPLKNKKSDKRFVAALLRLMYPEEYLATHTMGANITGKPSMDEKELTQIIDQTLIYFNYIKLPKNEKDEKISVIRKAITTTLNNIKQKNRKK</sequence>
<dbReference type="EMBL" id="JAOYFB010000004">
    <property type="protein sequence ID" value="KAK4013320.1"/>
    <property type="molecule type" value="Genomic_DNA"/>
</dbReference>
<dbReference type="PROSITE" id="PS51457">
    <property type="entry name" value="BEN"/>
    <property type="match status" value="1"/>
</dbReference>
<feature type="region of interest" description="Disordered" evidence="2">
    <location>
        <begin position="185"/>
        <end position="213"/>
    </location>
</feature>
<name>A0ABQ9ZK70_9CRUS</name>
<evidence type="ECO:0000259" key="3">
    <source>
        <dbReference type="PROSITE" id="PS51457"/>
    </source>
</evidence>
<organism evidence="4 5">
    <name type="scientific">Daphnia magna</name>
    <dbReference type="NCBI Taxonomy" id="35525"/>
    <lineage>
        <taxon>Eukaryota</taxon>
        <taxon>Metazoa</taxon>
        <taxon>Ecdysozoa</taxon>
        <taxon>Arthropoda</taxon>
        <taxon>Crustacea</taxon>
        <taxon>Branchiopoda</taxon>
        <taxon>Diplostraca</taxon>
        <taxon>Cladocera</taxon>
        <taxon>Anomopoda</taxon>
        <taxon>Daphniidae</taxon>
        <taxon>Daphnia</taxon>
    </lineage>
</organism>
<reference evidence="4 5" key="1">
    <citation type="journal article" date="2023" name="Nucleic Acids Res.">
        <title>The hologenome of Daphnia magna reveals possible DNA methylation and microbiome-mediated evolution of the host genome.</title>
        <authorList>
            <person name="Chaturvedi A."/>
            <person name="Li X."/>
            <person name="Dhandapani V."/>
            <person name="Marshall H."/>
            <person name="Kissane S."/>
            <person name="Cuenca-Cambronero M."/>
            <person name="Asole G."/>
            <person name="Calvet F."/>
            <person name="Ruiz-Romero M."/>
            <person name="Marangio P."/>
            <person name="Guigo R."/>
            <person name="Rago D."/>
            <person name="Mirbahai L."/>
            <person name="Eastwood N."/>
            <person name="Colbourne J.K."/>
            <person name="Zhou J."/>
            <person name="Mallon E."/>
            <person name="Orsini L."/>
        </authorList>
    </citation>
    <scope>NUCLEOTIDE SEQUENCE [LARGE SCALE GENOMIC DNA]</scope>
    <source>
        <strain evidence="4">LRV0_1</strain>
    </source>
</reference>
<gene>
    <name evidence="4" type="ORF">OUZ56_025554</name>
</gene>
<accession>A0ABQ9ZK70</accession>
<evidence type="ECO:0000256" key="1">
    <source>
        <dbReference type="SAM" id="Coils"/>
    </source>
</evidence>
<proteinExistence type="predicted"/>
<keyword evidence="1" id="KW-0175">Coiled coil</keyword>
<keyword evidence="5" id="KW-1185">Reference proteome</keyword>
<feature type="region of interest" description="Disordered" evidence="2">
    <location>
        <begin position="126"/>
        <end position="169"/>
    </location>
</feature>
<evidence type="ECO:0000313" key="4">
    <source>
        <dbReference type="EMBL" id="KAK4013320.1"/>
    </source>
</evidence>
<feature type="region of interest" description="Disordered" evidence="2">
    <location>
        <begin position="245"/>
        <end position="269"/>
    </location>
</feature>
<evidence type="ECO:0000256" key="2">
    <source>
        <dbReference type="SAM" id="MobiDB-lite"/>
    </source>
</evidence>
<evidence type="ECO:0000313" key="5">
    <source>
        <dbReference type="Proteomes" id="UP001234178"/>
    </source>
</evidence>
<dbReference type="InterPro" id="IPR018379">
    <property type="entry name" value="BEN_domain"/>
</dbReference>
<dbReference type="Gene3D" id="1.10.10.2590">
    <property type="entry name" value="BEN domain"/>
    <property type="match status" value="1"/>
</dbReference>
<dbReference type="Pfam" id="PF10523">
    <property type="entry name" value="BEN"/>
    <property type="match status" value="1"/>
</dbReference>
<feature type="compositionally biased region" description="Basic and acidic residues" evidence="2">
    <location>
        <begin position="132"/>
        <end position="147"/>
    </location>
</feature>
<feature type="domain" description="BEN" evidence="3">
    <location>
        <begin position="389"/>
        <end position="496"/>
    </location>
</feature>
<dbReference type="Proteomes" id="UP001234178">
    <property type="component" value="Unassembled WGS sequence"/>
</dbReference>